<keyword evidence="2" id="KW-1185">Reference proteome</keyword>
<evidence type="ECO:0000313" key="1">
    <source>
        <dbReference type="EMBL" id="MDQ0513927.1"/>
    </source>
</evidence>
<protein>
    <submittedName>
        <fullName evidence="1">Uncharacterized protein</fullName>
    </submittedName>
</protein>
<proteinExistence type="predicted"/>
<sequence>MSKDNAGKKFAINPNFNLETLVKSAPPGIVAQPNKSYRNLDDFQLVWKDETNKIQADSYNYFFSDQSTIIANNARDKEYAEILKEIKTNSEVTDELVAKLKAIAKKHYANPISSVAEPQIAIVKIPFLEAVNKLLQQELVDNSQLFKSKSVKEAIKNIINQITALDPYLVSTSYPWNSNQFGKNIDGKYSSELDERKSSYTTFIAPQIDFSKLSFPDAGTILSEIILYRKK</sequence>
<comment type="caution">
    <text evidence="1">The sequence shown here is derived from an EMBL/GenBank/DDBJ whole genome shotgun (WGS) entry which is preliminary data.</text>
</comment>
<gene>
    <name evidence="1" type="ORF">J2Z62_000365</name>
</gene>
<organism evidence="1 2">
    <name type="scientific">Mycoplasmoides fastidiosum</name>
    <dbReference type="NCBI Taxonomy" id="92758"/>
    <lineage>
        <taxon>Bacteria</taxon>
        <taxon>Bacillati</taxon>
        <taxon>Mycoplasmatota</taxon>
        <taxon>Mycoplasmoidales</taxon>
        <taxon>Mycoplasmoidaceae</taxon>
        <taxon>Mycoplasmoides</taxon>
    </lineage>
</organism>
<reference evidence="1" key="1">
    <citation type="submission" date="2023-07" db="EMBL/GenBank/DDBJ databases">
        <title>Genomic Encyclopedia of Type Strains, Phase IV (KMG-IV): sequencing the most valuable type-strain genomes for metagenomic binning, comparative biology and taxonomic classification.</title>
        <authorList>
            <person name="Goeker M."/>
        </authorList>
    </citation>
    <scope>NUCLEOTIDE SEQUENCE [LARGE SCALE GENOMIC DNA]</scope>
    <source>
        <strain evidence="1">DSM 21204</strain>
    </source>
</reference>
<accession>A0ABU0LYZ4</accession>
<dbReference type="RefSeq" id="WP_256547379.1">
    <property type="nucleotide sequence ID" value="NZ_CP101809.1"/>
</dbReference>
<name>A0ABU0LYZ4_9BACT</name>
<dbReference type="Proteomes" id="UP001240643">
    <property type="component" value="Unassembled WGS sequence"/>
</dbReference>
<dbReference type="EMBL" id="JAUSWO010000001">
    <property type="protein sequence ID" value="MDQ0513927.1"/>
    <property type="molecule type" value="Genomic_DNA"/>
</dbReference>
<evidence type="ECO:0000313" key="2">
    <source>
        <dbReference type="Proteomes" id="UP001240643"/>
    </source>
</evidence>